<accession>A0AAX3LYL1</accession>
<gene>
    <name evidence="9" type="ORF">PQ456_17660</name>
</gene>
<proteinExistence type="inferred from homology"/>
<dbReference type="GO" id="GO:0008483">
    <property type="term" value="F:transaminase activity"/>
    <property type="evidence" value="ECO:0007669"/>
    <property type="project" value="UniProtKB-KW"/>
</dbReference>
<dbReference type="InterPro" id="IPR015421">
    <property type="entry name" value="PyrdxlP-dep_Trfase_major"/>
</dbReference>
<evidence type="ECO:0000256" key="7">
    <source>
        <dbReference type="ARBA" id="ARBA00023163"/>
    </source>
</evidence>
<dbReference type="InterPro" id="IPR004839">
    <property type="entry name" value="Aminotransferase_I/II_large"/>
</dbReference>
<dbReference type="GO" id="GO:0030170">
    <property type="term" value="F:pyridoxal phosphate binding"/>
    <property type="evidence" value="ECO:0007669"/>
    <property type="project" value="InterPro"/>
</dbReference>
<dbReference type="SMART" id="SM00345">
    <property type="entry name" value="HTH_GNTR"/>
    <property type="match status" value="1"/>
</dbReference>
<evidence type="ECO:0000313" key="9">
    <source>
        <dbReference type="EMBL" id="WCT54994.1"/>
    </source>
</evidence>
<keyword evidence="6" id="KW-0238">DNA-binding</keyword>
<evidence type="ECO:0000256" key="6">
    <source>
        <dbReference type="ARBA" id="ARBA00023125"/>
    </source>
</evidence>
<keyword evidence="7" id="KW-0804">Transcription</keyword>
<dbReference type="PANTHER" id="PTHR46577:SF1">
    <property type="entry name" value="HTH-TYPE TRANSCRIPTIONAL REGULATORY PROTEIN GABR"/>
    <property type="match status" value="1"/>
</dbReference>
<dbReference type="Proteomes" id="UP001220509">
    <property type="component" value="Chromosome"/>
</dbReference>
<keyword evidence="4" id="KW-0663">Pyridoxal phosphate</keyword>
<dbReference type="CDD" id="cd00609">
    <property type="entry name" value="AAT_like"/>
    <property type="match status" value="1"/>
</dbReference>
<keyword evidence="10" id="KW-1185">Reference proteome</keyword>
<dbReference type="SUPFAM" id="SSF46785">
    <property type="entry name" value="Winged helix' DNA-binding domain"/>
    <property type="match status" value="1"/>
</dbReference>
<name>A0AAX3LYL1_9BACL</name>
<dbReference type="Gene3D" id="1.10.10.10">
    <property type="entry name" value="Winged helix-like DNA-binding domain superfamily/Winged helix DNA-binding domain"/>
    <property type="match status" value="1"/>
</dbReference>
<comment type="similarity">
    <text evidence="2">In the C-terminal section; belongs to the class-I pyridoxal-phosphate-dependent aminotransferase family.</text>
</comment>
<evidence type="ECO:0000313" key="10">
    <source>
        <dbReference type="Proteomes" id="UP001220509"/>
    </source>
</evidence>
<evidence type="ECO:0000256" key="3">
    <source>
        <dbReference type="ARBA" id="ARBA00022576"/>
    </source>
</evidence>
<dbReference type="InterPro" id="IPR051446">
    <property type="entry name" value="HTH_trans_reg/aminotransferase"/>
</dbReference>
<evidence type="ECO:0000256" key="1">
    <source>
        <dbReference type="ARBA" id="ARBA00001933"/>
    </source>
</evidence>
<dbReference type="InterPro" id="IPR000524">
    <property type="entry name" value="Tscrpt_reg_HTH_GntR"/>
</dbReference>
<dbReference type="SUPFAM" id="SSF53383">
    <property type="entry name" value="PLP-dependent transferases"/>
    <property type="match status" value="1"/>
</dbReference>
<keyword evidence="5" id="KW-0805">Transcription regulation</keyword>
<dbReference type="PANTHER" id="PTHR46577">
    <property type="entry name" value="HTH-TYPE TRANSCRIPTIONAL REGULATORY PROTEIN GABR"/>
    <property type="match status" value="1"/>
</dbReference>
<dbReference type="InterPro" id="IPR036390">
    <property type="entry name" value="WH_DNA-bd_sf"/>
</dbReference>
<dbReference type="GO" id="GO:0003677">
    <property type="term" value="F:DNA binding"/>
    <property type="evidence" value="ECO:0007669"/>
    <property type="project" value="UniProtKB-KW"/>
</dbReference>
<sequence length="522" mass="59184">MDITIAYQRAIQKYQHKYVALYHALREGILNGSLASGTRLPSTRDLATMYGLSRGSVSEAYDMLLAEGYIQSAVGKGTFVIEQSLLSNTDNDIPIQADHISNTTAPLPPLSLWGQRIVQIEQEIIETRTYTPDSTYDEHHLVKSLHQQMNSTDAPPDIISFQSGEIILEGSSQISWKSALSAAGKDVQKSALDTNKATVQGDLWLREAICHHVGRTRGITATPEQVVLCSGSMEVIALLCQLLINEQDTVILENPCYSGIRRAITACGGKIEPAPLDQHGIIPEDWHAQLLVVTPGRQFPTGSILPLARRQHILQWARSRGAWIIEDDYDSEFRWSGRPIEPLKALDDTNCVIYVGSFSRSMFSSLRLGYAILPTVLAQALTAAKRIYDPLPPARLEQRALARFMIRGDYVRHLRRMNRLYRSRYDVFQQAIHEYNLDELFHWQQTDCGLHAYATWKHQPAMYNQWMQSAYRHGVVWRDAATYQIVPTVPSACFIFAYLPESHIIEGVRRLRESWDRMQYND</sequence>
<dbReference type="InterPro" id="IPR015424">
    <property type="entry name" value="PyrdxlP-dep_Trfase"/>
</dbReference>
<dbReference type="CDD" id="cd07377">
    <property type="entry name" value="WHTH_GntR"/>
    <property type="match status" value="1"/>
</dbReference>
<dbReference type="PROSITE" id="PS50949">
    <property type="entry name" value="HTH_GNTR"/>
    <property type="match status" value="1"/>
</dbReference>
<keyword evidence="3 9" id="KW-0808">Transferase</keyword>
<dbReference type="KEGG" id="pka:PQ456_17660"/>
<dbReference type="EMBL" id="CP117416">
    <property type="protein sequence ID" value="WCT54994.1"/>
    <property type="molecule type" value="Genomic_DNA"/>
</dbReference>
<organism evidence="9 10">
    <name type="scientific">Paenibacillus kyungheensis</name>
    <dbReference type="NCBI Taxonomy" id="1452732"/>
    <lineage>
        <taxon>Bacteria</taxon>
        <taxon>Bacillati</taxon>
        <taxon>Bacillota</taxon>
        <taxon>Bacilli</taxon>
        <taxon>Bacillales</taxon>
        <taxon>Paenibacillaceae</taxon>
        <taxon>Paenibacillus</taxon>
    </lineage>
</organism>
<dbReference type="Gene3D" id="3.40.640.10">
    <property type="entry name" value="Type I PLP-dependent aspartate aminotransferase-like (Major domain)"/>
    <property type="match status" value="1"/>
</dbReference>
<reference evidence="9 10" key="1">
    <citation type="submission" date="2023-02" db="EMBL/GenBank/DDBJ databases">
        <title>Genome sequence of Paenibacillus kyungheensis KACC 18744.</title>
        <authorList>
            <person name="Kim S."/>
            <person name="Heo J."/>
            <person name="Kwon S.-W."/>
        </authorList>
    </citation>
    <scope>NUCLEOTIDE SEQUENCE [LARGE SCALE GENOMIC DNA]</scope>
    <source>
        <strain evidence="9 10">KACC 18744</strain>
    </source>
</reference>
<dbReference type="Pfam" id="PF00392">
    <property type="entry name" value="GntR"/>
    <property type="match status" value="1"/>
</dbReference>
<evidence type="ECO:0000256" key="5">
    <source>
        <dbReference type="ARBA" id="ARBA00023015"/>
    </source>
</evidence>
<dbReference type="GO" id="GO:0003700">
    <property type="term" value="F:DNA-binding transcription factor activity"/>
    <property type="evidence" value="ECO:0007669"/>
    <property type="project" value="InterPro"/>
</dbReference>
<evidence type="ECO:0000256" key="2">
    <source>
        <dbReference type="ARBA" id="ARBA00005384"/>
    </source>
</evidence>
<dbReference type="RefSeq" id="WP_273613455.1">
    <property type="nucleotide sequence ID" value="NZ_CP117416.1"/>
</dbReference>
<dbReference type="PRINTS" id="PR00035">
    <property type="entry name" value="HTHGNTR"/>
</dbReference>
<dbReference type="InterPro" id="IPR036388">
    <property type="entry name" value="WH-like_DNA-bd_sf"/>
</dbReference>
<comment type="cofactor">
    <cofactor evidence="1">
        <name>pyridoxal 5'-phosphate</name>
        <dbReference type="ChEBI" id="CHEBI:597326"/>
    </cofactor>
</comment>
<dbReference type="Pfam" id="PF00155">
    <property type="entry name" value="Aminotran_1_2"/>
    <property type="match status" value="1"/>
</dbReference>
<evidence type="ECO:0000256" key="4">
    <source>
        <dbReference type="ARBA" id="ARBA00022898"/>
    </source>
</evidence>
<keyword evidence="3 9" id="KW-0032">Aminotransferase</keyword>
<dbReference type="AlphaFoldDB" id="A0AAX3LYL1"/>
<evidence type="ECO:0000259" key="8">
    <source>
        <dbReference type="PROSITE" id="PS50949"/>
    </source>
</evidence>
<protein>
    <submittedName>
        <fullName evidence="9">PLP-dependent aminotransferase family protein</fullName>
    </submittedName>
</protein>
<feature type="domain" description="HTH gntR-type" evidence="8">
    <location>
        <begin position="15"/>
        <end position="83"/>
    </location>
</feature>